<dbReference type="AlphaFoldDB" id="A0A814NKQ9"/>
<comment type="caution">
    <text evidence="2">The sequence shown here is derived from an EMBL/GenBank/DDBJ whole genome shotgun (WGS) entry which is preliminary data.</text>
</comment>
<keyword evidence="3" id="KW-1185">Reference proteome</keyword>
<feature type="region of interest" description="Disordered" evidence="1">
    <location>
        <begin position="1"/>
        <end position="27"/>
    </location>
</feature>
<evidence type="ECO:0000313" key="2">
    <source>
        <dbReference type="EMBL" id="CAF1091809.1"/>
    </source>
</evidence>
<proteinExistence type="predicted"/>
<accession>A0A814NKQ9</accession>
<feature type="compositionally biased region" description="Polar residues" evidence="1">
    <location>
        <begin position="11"/>
        <end position="27"/>
    </location>
</feature>
<name>A0A814NKQ9_9BILA</name>
<sequence length="27" mass="3083">MLYPKTDDDNNQQTTEIPNSSNGRKCI</sequence>
<dbReference type="EMBL" id="CAJNOL010000498">
    <property type="protein sequence ID" value="CAF1091809.1"/>
    <property type="molecule type" value="Genomic_DNA"/>
</dbReference>
<evidence type="ECO:0000256" key="1">
    <source>
        <dbReference type="SAM" id="MobiDB-lite"/>
    </source>
</evidence>
<gene>
    <name evidence="2" type="ORF">JXQ802_LOCUS18731</name>
</gene>
<evidence type="ECO:0000313" key="3">
    <source>
        <dbReference type="Proteomes" id="UP000663870"/>
    </source>
</evidence>
<feature type="non-terminal residue" evidence="2">
    <location>
        <position position="1"/>
    </location>
</feature>
<dbReference type="Proteomes" id="UP000663870">
    <property type="component" value="Unassembled WGS sequence"/>
</dbReference>
<protein>
    <submittedName>
        <fullName evidence="2">Uncharacterized protein</fullName>
    </submittedName>
</protein>
<reference evidence="2" key="1">
    <citation type="submission" date="2021-02" db="EMBL/GenBank/DDBJ databases">
        <authorList>
            <person name="Nowell W R."/>
        </authorList>
    </citation>
    <scope>NUCLEOTIDE SEQUENCE</scope>
</reference>
<organism evidence="2 3">
    <name type="scientific">Rotaria sordida</name>
    <dbReference type="NCBI Taxonomy" id="392033"/>
    <lineage>
        <taxon>Eukaryota</taxon>
        <taxon>Metazoa</taxon>
        <taxon>Spiralia</taxon>
        <taxon>Gnathifera</taxon>
        <taxon>Rotifera</taxon>
        <taxon>Eurotatoria</taxon>
        <taxon>Bdelloidea</taxon>
        <taxon>Philodinida</taxon>
        <taxon>Philodinidae</taxon>
        <taxon>Rotaria</taxon>
    </lineage>
</organism>